<reference evidence="1 2" key="1">
    <citation type="submission" date="2014-01" db="EMBL/GenBank/DDBJ databases">
        <title>Plasmidome dynamics in the species complex Clostridium novyi sensu lato converts strains of independent lineages into distinctly different pathogens.</title>
        <authorList>
            <person name="Skarin H."/>
            <person name="Segerman B."/>
        </authorList>
    </citation>
    <scope>NUCLEOTIDE SEQUENCE [LARGE SCALE GENOMIC DNA]</scope>
    <source>
        <strain evidence="1 2">DC5</strain>
    </source>
</reference>
<name>A0A0A0IHM0_CLOBO</name>
<dbReference type="AlphaFoldDB" id="A0A0A0IHM0"/>
<dbReference type="Proteomes" id="UP000030014">
    <property type="component" value="Unassembled WGS sequence"/>
</dbReference>
<comment type="caution">
    <text evidence="1">The sequence shown here is derived from an EMBL/GenBank/DDBJ whole genome shotgun (WGS) entry which is preliminary data.</text>
</comment>
<organism evidence="1 2">
    <name type="scientific">Clostridium botulinum C/D str. DC5</name>
    <dbReference type="NCBI Taxonomy" id="1443128"/>
    <lineage>
        <taxon>Bacteria</taxon>
        <taxon>Bacillati</taxon>
        <taxon>Bacillota</taxon>
        <taxon>Clostridia</taxon>
        <taxon>Eubacteriales</taxon>
        <taxon>Clostridiaceae</taxon>
        <taxon>Clostridium</taxon>
    </lineage>
</organism>
<gene>
    <name evidence="1" type="ORF">Z955_02325</name>
</gene>
<dbReference type="EMBL" id="JDRY01000012">
    <property type="protein sequence ID" value="KGN00960.1"/>
    <property type="molecule type" value="Genomic_DNA"/>
</dbReference>
<evidence type="ECO:0000313" key="1">
    <source>
        <dbReference type="EMBL" id="KGN00960.1"/>
    </source>
</evidence>
<sequence>MELYGILKNLINHNYYEKEDMIKKLNVFYAFNQITLEQYTELMHLVNPEVDKKIETVIEHKEEIEHDEHTA</sequence>
<protein>
    <submittedName>
        <fullName evidence="1">Uncharacterized protein</fullName>
    </submittedName>
</protein>
<evidence type="ECO:0000313" key="2">
    <source>
        <dbReference type="Proteomes" id="UP000030014"/>
    </source>
</evidence>
<accession>A0A0A0IHM0</accession>
<proteinExistence type="predicted"/>